<dbReference type="Gene3D" id="1.10.10.10">
    <property type="entry name" value="Winged helix-like DNA-binding domain superfamily/Winged helix DNA-binding domain"/>
    <property type="match status" value="1"/>
</dbReference>
<dbReference type="Proteomes" id="UP000439591">
    <property type="component" value="Unassembled WGS sequence"/>
</dbReference>
<name>A0A5S9MS58_9GAMM</name>
<dbReference type="InterPro" id="IPR005119">
    <property type="entry name" value="LysR_subst-bd"/>
</dbReference>
<dbReference type="CDD" id="cd08420">
    <property type="entry name" value="PBP2_CysL_like"/>
    <property type="match status" value="1"/>
</dbReference>
<evidence type="ECO:0000259" key="5">
    <source>
        <dbReference type="PROSITE" id="PS50931"/>
    </source>
</evidence>
<evidence type="ECO:0000256" key="2">
    <source>
        <dbReference type="ARBA" id="ARBA00023015"/>
    </source>
</evidence>
<dbReference type="Proteomes" id="UP000435877">
    <property type="component" value="Unassembled WGS sequence"/>
</dbReference>
<proteinExistence type="inferred from homology"/>
<keyword evidence="3" id="KW-0238">DNA-binding</keyword>
<evidence type="ECO:0000313" key="7">
    <source>
        <dbReference type="EMBL" id="CAA0086335.1"/>
    </source>
</evidence>
<dbReference type="Pfam" id="PF00126">
    <property type="entry name" value="HTH_1"/>
    <property type="match status" value="1"/>
</dbReference>
<dbReference type="GO" id="GO:0000976">
    <property type="term" value="F:transcription cis-regulatory region binding"/>
    <property type="evidence" value="ECO:0007669"/>
    <property type="project" value="TreeGrafter"/>
</dbReference>
<evidence type="ECO:0000313" key="8">
    <source>
        <dbReference type="Proteomes" id="UP000435877"/>
    </source>
</evidence>
<gene>
    <name evidence="6" type="primary">cysL_1</name>
    <name evidence="7" type="synonym">cysL_2</name>
    <name evidence="7" type="ORF">IHBHHGIJ_01017</name>
    <name evidence="6" type="ORF">KFEGEMFD_00134</name>
</gene>
<evidence type="ECO:0000313" key="6">
    <source>
        <dbReference type="EMBL" id="CAA0079005.1"/>
    </source>
</evidence>
<dbReference type="OrthoDB" id="9808620at2"/>
<comment type="similarity">
    <text evidence="1">Belongs to the LysR transcriptional regulatory family.</text>
</comment>
<dbReference type="GO" id="GO:0003700">
    <property type="term" value="F:DNA-binding transcription factor activity"/>
    <property type="evidence" value="ECO:0007669"/>
    <property type="project" value="InterPro"/>
</dbReference>
<evidence type="ECO:0000256" key="3">
    <source>
        <dbReference type="ARBA" id="ARBA00023125"/>
    </source>
</evidence>
<keyword evidence="4" id="KW-0804">Transcription</keyword>
<feature type="domain" description="HTH lysR-type" evidence="5">
    <location>
        <begin position="3"/>
        <end position="60"/>
    </location>
</feature>
<dbReference type="EMBL" id="CACSIK010000001">
    <property type="protein sequence ID" value="CAA0086335.1"/>
    <property type="molecule type" value="Genomic_DNA"/>
</dbReference>
<protein>
    <submittedName>
        <fullName evidence="6">HTH-type transcriptional regulator CysL</fullName>
    </submittedName>
</protein>
<evidence type="ECO:0000256" key="4">
    <source>
        <dbReference type="ARBA" id="ARBA00023163"/>
    </source>
</evidence>
<dbReference type="PRINTS" id="PR00039">
    <property type="entry name" value="HTHLYSR"/>
</dbReference>
<accession>A0A5S9MS58</accession>
<dbReference type="SUPFAM" id="SSF46785">
    <property type="entry name" value="Winged helix' DNA-binding domain"/>
    <property type="match status" value="1"/>
</dbReference>
<evidence type="ECO:0000313" key="9">
    <source>
        <dbReference type="Proteomes" id="UP000439591"/>
    </source>
</evidence>
<dbReference type="SUPFAM" id="SSF53850">
    <property type="entry name" value="Periplasmic binding protein-like II"/>
    <property type="match status" value="1"/>
</dbReference>
<keyword evidence="8" id="KW-1185">Reference proteome</keyword>
<dbReference type="AlphaFoldDB" id="A0A5S9MS58"/>
<dbReference type="EMBL" id="CACSIM010000001">
    <property type="protein sequence ID" value="CAA0079005.1"/>
    <property type="molecule type" value="Genomic_DNA"/>
</dbReference>
<dbReference type="RefSeq" id="WP_159267663.1">
    <property type="nucleotide sequence ID" value="NZ_CACSIK010000001.1"/>
</dbReference>
<keyword evidence="2" id="KW-0805">Transcription regulation</keyword>
<dbReference type="PROSITE" id="PS50931">
    <property type="entry name" value="HTH_LYSR"/>
    <property type="match status" value="1"/>
</dbReference>
<dbReference type="Pfam" id="PF03466">
    <property type="entry name" value="LysR_substrate"/>
    <property type="match status" value="1"/>
</dbReference>
<dbReference type="InterPro" id="IPR036390">
    <property type="entry name" value="WH_DNA-bd_sf"/>
</dbReference>
<reference evidence="8 9" key="1">
    <citation type="submission" date="2019-11" db="EMBL/GenBank/DDBJ databases">
        <authorList>
            <person name="Holert J."/>
        </authorList>
    </citation>
    <scope>NUCLEOTIDE SEQUENCE [LARGE SCALE GENOMIC DNA]</scope>
    <source>
        <strain evidence="6">BC3_2A</strain>
        <strain evidence="7">SB11_1A</strain>
    </source>
</reference>
<dbReference type="FunFam" id="1.10.10.10:FF:000001">
    <property type="entry name" value="LysR family transcriptional regulator"/>
    <property type="match status" value="1"/>
</dbReference>
<dbReference type="InterPro" id="IPR036388">
    <property type="entry name" value="WH-like_DNA-bd_sf"/>
</dbReference>
<dbReference type="PANTHER" id="PTHR30126:SF94">
    <property type="entry name" value="LYSR FAMILY TRANSCRIPTIONAL REGULATOR"/>
    <property type="match status" value="1"/>
</dbReference>
<evidence type="ECO:0000256" key="1">
    <source>
        <dbReference type="ARBA" id="ARBA00009437"/>
    </source>
</evidence>
<sequence>MNFTIRQLEIFLSVAKHQSVSRAADELCLSQSAASAALQSLEKAYGVNLFDRKGNKLKLNAIGHTLRKEAETLFAHCQQFDDSLKRHADIGHLRVGASFTIGNHLVVRYLADYLHNYPEADVQFETANTPDIVAKVLNYEVDVGMIEREVQHRELELIPWQEDELVVFCSASHPLAQKGVLKDKDIKAARWILREPDSGARHTFDRALAGLLPDIEIYREFKHNEAIKSAVESGLGIGCLSKVVLQNDFRNGDLVPLTLANRDMTRTFYFALPKQRHKKAAVEFWVALCSKMTSES</sequence>
<dbReference type="InterPro" id="IPR000847">
    <property type="entry name" value="LysR_HTH_N"/>
</dbReference>
<dbReference type="PANTHER" id="PTHR30126">
    <property type="entry name" value="HTH-TYPE TRANSCRIPTIONAL REGULATOR"/>
    <property type="match status" value="1"/>
</dbReference>
<dbReference type="Gene3D" id="3.40.190.290">
    <property type="match status" value="1"/>
</dbReference>
<organism evidence="6 9">
    <name type="scientific">Zhongshania aliphaticivorans</name>
    <dbReference type="NCBI Taxonomy" id="1470434"/>
    <lineage>
        <taxon>Bacteria</taxon>
        <taxon>Pseudomonadati</taxon>
        <taxon>Pseudomonadota</taxon>
        <taxon>Gammaproteobacteria</taxon>
        <taxon>Cellvibrionales</taxon>
        <taxon>Spongiibacteraceae</taxon>
        <taxon>Zhongshania</taxon>
    </lineage>
</organism>